<evidence type="ECO:0000313" key="4">
    <source>
        <dbReference type="Proteomes" id="UP001146120"/>
    </source>
</evidence>
<evidence type="ECO:0000256" key="1">
    <source>
        <dbReference type="SAM" id="MobiDB-lite"/>
    </source>
</evidence>
<dbReference type="SMART" id="SM00228">
    <property type="entry name" value="PDZ"/>
    <property type="match status" value="1"/>
</dbReference>
<organism evidence="3 4">
    <name type="scientific">Lagenidium giganteum</name>
    <dbReference type="NCBI Taxonomy" id="4803"/>
    <lineage>
        <taxon>Eukaryota</taxon>
        <taxon>Sar</taxon>
        <taxon>Stramenopiles</taxon>
        <taxon>Oomycota</taxon>
        <taxon>Peronosporomycetes</taxon>
        <taxon>Pythiales</taxon>
        <taxon>Pythiaceae</taxon>
    </lineage>
</organism>
<proteinExistence type="predicted"/>
<gene>
    <name evidence="3" type="ORF">N0F65_000859</name>
</gene>
<keyword evidence="4" id="KW-1185">Reference proteome</keyword>
<comment type="caution">
    <text evidence="3">The sequence shown here is derived from an EMBL/GenBank/DDBJ whole genome shotgun (WGS) entry which is preliminary data.</text>
</comment>
<sequence length="461" mass="50677">MCADPDPSAPTHALQHPGRQRLGMGETLTVRLFVLTQTHDVACDPRQPAKWLLQHAQKLHHSGTKRAQDNQTDASDELQVLYNRTRRTVIDLAEPIGKNIASMEVVDARTLLQTPDTSMNRATLPWLRSNQTAPNGADGIEVDSSSVLFFQQFQAFAMLGKRQPPTQSQQKMAQNKERLMQLLETYVAGYCSEAPPPPPPPRMTIVTQRPCLTCRQPGDRCCCRGSASQPQTPTGLTSKMPPRPSTPPAHSSQQQTDSPAASKARRASERAVPSSLHFFSKEIVHSPTFRRADFRPEGPSLDPSSESPEENLPIKVNASMASSDAASRSHMNSNSSAGGSPSNAYQLAKRALAENPLDEMENVFDIVFQQQAIGMKLGSDDSKQYAVVKECFDNSEAAQYPEIESGVVILAINGQEVSGIGLSRILYRLREAPRPVVVRFGRVAVAKYMQYAERSRMGTWG</sequence>
<feature type="compositionally biased region" description="Low complexity" evidence="1">
    <location>
        <begin position="297"/>
        <end position="306"/>
    </location>
</feature>
<feature type="region of interest" description="Disordered" evidence="1">
    <location>
        <begin position="290"/>
        <end position="343"/>
    </location>
</feature>
<feature type="compositionally biased region" description="Polar residues" evidence="1">
    <location>
        <begin position="248"/>
        <end position="257"/>
    </location>
</feature>
<protein>
    <recommendedName>
        <fullName evidence="2">PDZ domain-containing protein</fullName>
    </recommendedName>
</protein>
<dbReference type="PROSITE" id="PS50106">
    <property type="entry name" value="PDZ"/>
    <property type="match status" value="1"/>
</dbReference>
<dbReference type="InterPro" id="IPR001478">
    <property type="entry name" value="PDZ"/>
</dbReference>
<feature type="compositionally biased region" description="Polar residues" evidence="1">
    <location>
        <begin position="226"/>
        <end position="237"/>
    </location>
</feature>
<feature type="domain" description="PDZ" evidence="2">
    <location>
        <begin position="373"/>
        <end position="444"/>
    </location>
</feature>
<feature type="region of interest" description="Disordered" evidence="1">
    <location>
        <begin position="222"/>
        <end position="274"/>
    </location>
</feature>
<feature type="compositionally biased region" description="Low complexity" evidence="1">
    <location>
        <begin position="318"/>
        <end position="343"/>
    </location>
</feature>
<reference evidence="3" key="2">
    <citation type="journal article" date="2023" name="Microbiol Resour">
        <title>Decontamination and Annotation of the Draft Genome Sequence of the Oomycete Lagenidium giganteum ARSEF 373.</title>
        <authorList>
            <person name="Morgan W.R."/>
            <person name="Tartar A."/>
        </authorList>
    </citation>
    <scope>NUCLEOTIDE SEQUENCE</scope>
    <source>
        <strain evidence="3">ARSEF 373</strain>
    </source>
</reference>
<evidence type="ECO:0000259" key="2">
    <source>
        <dbReference type="PROSITE" id="PS50106"/>
    </source>
</evidence>
<dbReference type="Proteomes" id="UP001146120">
    <property type="component" value="Unassembled WGS sequence"/>
</dbReference>
<dbReference type="SUPFAM" id="SSF50156">
    <property type="entry name" value="PDZ domain-like"/>
    <property type="match status" value="1"/>
</dbReference>
<reference evidence="3" key="1">
    <citation type="submission" date="2022-11" db="EMBL/GenBank/DDBJ databases">
        <authorList>
            <person name="Morgan W.R."/>
            <person name="Tartar A."/>
        </authorList>
    </citation>
    <scope>NUCLEOTIDE SEQUENCE</scope>
    <source>
        <strain evidence="3">ARSEF 373</strain>
    </source>
</reference>
<dbReference type="Gene3D" id="2.30.42.10">
    <property type="match status" value="1"/>
</dbReference>
<dbReference type="InterPro" id="IPR036034">
    <property type="entry name" value="PDZ_sf"/>
</dbReference>
<dbReference type="AlphaFoldDB" id="A0AAV2YJ41"/>
<dbReference type="EMBL" id="DAKRPA010000326">
    <property type="protein sequence ID" value="DAZ93308.1"/>
    <property type="molecule type" value="Genomic_DNA"/>
</dbReference>
<name>A0AAV2YJ41_9STRA</name>
<accession>A0AAV2YJ41</accession>
<evidence type="ECO:0000313" key="3">
    <source>
        <dbReference type="EMBL" id="DAZ93308.1"/>
    </source>
</evidence>